<name>A0AA41QY52_9MICO</name>
<feature type="transmembrane region" description="Helical" evidence="1">
    <location>
        <begin position="70"/>
        <end position="92"/>
    </location>
</feature>
<keyword evidence="1" id="KW-0812">Transmembrane</keyword>
<evidence type="ECO:0000256" key="1">
    <source>
        <dbReference type="SAM" id="Phobius"/>
    </source>
</evidence>
<comment type="caution">
    <text evidence="2">The sequence shown here is derived from an EMBL/GenBank/DDBJ whole genome shotgun (WGS) entry which is preliminary data.</text>
</comment>
<dbReference type="AlphaFoldDB" id="A0AA41QY52"/>
<feature type="transmembrane region" description="Helical" evidence="1">
    <location>
        <begin position="104"/>
        <end position="124"/>
    </location>
</feature>
<feature type="transmembrane region" description="Helical" evidence="1">
    <location>
        <begin position="26"/>
        <end position="49"/>
    </location>
</feature>
<evidence type="ECO:0000313" key="2">
    <source>
        <dbReference type="EMBL" id="MCI4658081.1"/>
    </source>
</evidence>
<organism evidence="2 3">
    <name type="scientific">Cryobacterium zhongshanensis</name>
    <dbReference type="NCBI Taxonomy" id="2928153"/>
    <lineage>
        <taxon>Bacteria</taxon>
        <taxon>Bacillati</taxon>
        <taxon>Actinomycetota</taxon>
        <taxon>Actinomycetes</taxon>
        <taxon>Micrococcales</taxon>
        <taxon>Microbacteriaceae</taxon>
        <taxon>Cryobacterium</taxon>
    </lineage>
</organism>
<accession>A0AA41QY52</accession>
<proteinExistence type="predicted"/>
<dbReference type="RefSeq" id="WP_243011864.1">
    <property type="nucleotide sequence ID" value="NZ_JALGAR010000002.1"/>
</dbReference>
<sequence length="139" mass="14733">MKAGAVITAVSALVLALVVLVFPSPLGLILSVAGVVVGFLVLTFQGYRLRSKEGWKPIASQSGVHQDAQFAVLILIPLIVLLVGASAAILQIRALVVEHDSNSWVLLALSLGLIAGALVLFAYLRKVRRNEARGTHEDT</sequence>
<keyword evidence="3" id="KW-1185">Reference proteome</keyword>
<keyword evidence="1" id="KW-0472">Membrane</keyword>
<reference evidence="2" key="1">
    <citation type="submission" date="2022-03" db="EMBL/GenBank/DDBJ databases">
        <title>Cryobacterium sp. nov. strain ZS14-85, isolated from Antarctic soil.</title>
        <authorList>
            <person name="Li J."/>
            <person name="Niu G."/>
        </authorList>
    </citation>
    <scope>NUCLEOTIDE SEQUENCE</scope>
    <source>
        <strain evidence="2">ZS14-85</strain>
    </source>
</reference>
<gene>
    <name evidence="2" type="ORF">MQH31_09720</name>
</gene>
<dbReference type="Proteomes" id="UP001165341">
    <property type="component" value="Unassembled WGS sequence"/>
</dbReference>
<protein>
    <submittedName>
        <fullName evidence="2">Uncharacterized protein</fullName>
    </submittedName>
</protein>
<dbReference type="EMBL" id="JALGAR010000002">
    <property type="protein sequence ID" value="MCI4658081.1"/>
    <property type="molecule type" value="Genomic_DNA"/>
</dbReference>
<keyword evidence="1" id="KW-1133">Transmembrane helix</keyword>
<evidence type="ECO:0000313" key="3">
    <source>
        <dbReference type="Proteomes" id="UP001165341"/>
    </source>
</evidence>